<evidence type="ECO:0000313" key="4">
    <source>
        <dbReference type="Proteomes" id="UP000228528"/>
    </source>
</evidence>
<evidence type="ECO:0000313" key="3">
    <source>
        <dbReference type="EMBL" id="PIR77067.1"/>
    </source>
</evidence>
<keyword evidence="1" id="KW-0472">Membrane</keyword>
<feature type="transmembrane region" description="Helical" evidence="1">
    <location>
        <begin position="7"/>
        <end position="28"/>
    </location>
</feature>
<feature type="non-terminal residue" evidence="3">
    <location>
        <position position="520"/>
    </location>
</feature>
<organism evidence="3 4">
    <name type="scientific">Candidatus Magasanikbacteria bacterium CG10_big_fil_rev_8_21_14_0_10_38_6</name>
    <dbReference type="NCBI Taxonomy" id="1974647"/>
    <lineage>
        <taxon>Bacteria</taxon>
        <taxon>Candidatus Magasanikiibacteriota</taxon>
    </lineage>
</organism>
<feature type="transmembrane region" description="Helical" evidence="1">
    <location>
        <begin position="209"/>
        <end position="242"/>
    </location>
</feature>
<reference evidence="4" key="1">
    <citation type="submission" date="2017-09" db="EMBL/GenBank/DDBJ databases">
        <title>Depth-based differentiation of microbial function through sediment-hosted aquifers and enrichment of novel symbionts in the deep terrestrial subsurface.</title>
        <authorList>
            <person name="Probst A.J."/>
            <person name="Ladd B."/>
            <person name="Jarett J.K."/>
            <person name="Geller-Mcgrath D.E."/>
            <person name="Sieber C.M.K."/>
            <person name="Emerson J.B."/>
            <person name="Anantharaman K."/>
            <person name="Thomas B.C."/>
            <person name="Malmstrom R."/>
            <person name="Stieglmeier M."/>
            <person name="Klingl A."/>
            <person name="Woyke T."/>
            <person name="Ryan C.M."/>
            <person name="Banfield J.F."/>
        </authorList>
    </citation>
    <scope>NUCLEOTIDE SEQUENCE [LARGE SCALE GENOMIC DNA]</scope>
</reference>
<feature type="domain" description="Glycosyltransferase RgtA/B/C/D-like" evidence="2">
    <location>
        <begin position="133"/>
        <end position="266"/>
    </location>
</feature>
<feature type="transmembrane region" description="Helical" evidence="1">
    <location>
        <begin position="399"/>
        <end position="419"/>
    </location>
</feature>
<evidence type="ECO:0000259" key="2">
    <source>
        <dbReference type="Pfam" id="PF13231"/>
    </source>
</evidence>
<feature type="transmembrane region" description="Helical" evidence="1">
    <location>
        <begin position="94"/>
        <end position="114"/>
    </location>
</feature>
<dbReference type="Pfam" id="PF13231">
    <property type="entry name" value="PMT_2"/>
    <property type="match status" value="1"/>
</dbReference>
<name>A0A2M6P037_9BACT</name>
<dbReference type="AlphaFoldDB" id="A0A2M6P037"/>
<keyword evidence="1" id="KW-0812">Transmembrane</keyword>
<feature type="transmembrane region" description="Helical" evidence="1">
    <location>
        <begin position="254"/>
        <end position="275"/>
    </location>
</feature>
<comment type="caution">
    <text evidence="3">The sequence shown here is derived from an EMBL/GenBank/DDBJ whole genome shotgun (WGS) entry which is preliminary data.</text>
</comment>
<dbReference type="Proteomes" id="UP000228528">
    <property type="component" value="Unassembled WGS sequence"/>
</dbReference>
<evidence type="ECO:0000256" key="1">
    <source>
        <dbReference type="SAM" id="Phobius"/>
    </source>
</evidence>
<feature type="transmembrane region" description="Helical" evidence="1">
    <location>
        <begin position="426"/>
        <end position="444"/>
    </location>
</feature>
<protein>
    <recommendedName>
        <fullName evidence="2">Glycosyltransferase RgtA/B/C/D-like domain-containing protein</fullName>
    </recommendedName>
</protein>
<accession>A0A2M6P037</accession>
<feature type="transmembrane region" description="Helical" evidence="1">
    <location>
        <begin position="156"/>
        <end position="175"/>
    </location>
</feature>
<gene>
    <name evidence="3" type="ORF">COU30_04495</name>
</gene>
<feature type="transmembrane region" description="Helical" evidence="1">
    <location>
        <begin position="126"/>
        <end position="149"/>
    </location>
</feature>
<feature type="transmembrane region" description="Helical" evidence="1">
    <location>
        <begin position="360"/>
        <end position="379"/>
    </location>
</feature>
<keyword evidence="1" id="KW-1133">Transmembrane helix</keyword>
<dbReference type="InterPro" id="IPR038731">
    <property type="entry name" value="RgtA/B/C-like"/>
</dbReference>
<proteinExistence type="predicted"/>
<dbReference type="EMBL" id="PFBW01000191">
    <property type="protein sequence ID" value="PIR77067.1"/>
    <property type="molecule type" value="Genomic_DNA"/>
</dbReference>
<sequence length="520" mass="59063">MKIPYKIPIWLLSALSVIFFLVYSSLFINWKAPLDSSIMQFRNGMPEILPLSQPDIAINYAFIYNQVLLGNTLFTDPLSEQTQQQLHPRSTTVIYNQISPIGFPGIIVLLSILIKPLVLAFGEFSFNLFMVTITPLIAVITPILFYAVLKTFFPKRIALVASVLLYVMPLWWYYAAWPAQHHTWVIASIISALFFAKNAQKKSAGEWRYFYSFLSGISYALAIFLRPTEALWLIPVLIVFVYTKKKKIHWKYHILPFCCAAILMAIAFFITQVHYYGHALGSGYVIPQSTGAGGSIVASALFDSPVISLIAPFGIHPLAIIKNTYQYLVTLVFPWTILTIIGIYYTIIIKNPRATKRSRTYLFFVASISTFLLIYYGSATFFDTPLGDVPTIGTSFTRYFLFIYVFSLPFVARALFSLIQFFKKPVRLPVLGCMIMVLGIHGYITTYKHVDGLEMLKGNIAQFYNERDQVLTNTWPNSVIITDSADKYLFPYRRVITTASYEREKSQSAISTLLDQGIPV</sequence>
<feature type="transmembrane region" description="Helical" evidence="1">
    <location>
        <begin position="327"/>
        <end position="348"/>
    </location>
</feature>